<keyword evidence="5 9" id="KW-0067">ATP-binding</keyword>
<dbReference type="InterPro" id="IPR014001">
    <property type="entry name" value="Helicase_ATP-bd"/>
</dbReference>
<gene>
    <name evidence="9" type="ORF">CINCED_3A011285</name>
</gene>
<dbReference type="Pfam" id="PF00271">
    <property type="entry name" value="Helicase_C"/>
    <property type="match status" value="1"/>
</dbReference>
<evidence type="ECO:0000256" key="4">
    <source>
        <dbReference type="ARBA" id="ARBA00022806"/>
    </source>
</evidence>
<feature type="region of interest" description="Disordered" evidence="6">
    <location>
        <begin position="595"/>
        <end position="637"/>
    </location>
</feature>
<dbReference type="GO" id="GO:0010468">
    <property type="term" value="P:regulation of gene expression"/>
    <property type="evidence" value="ECO:0007669"/>
    <property type="project" value="UniProtKB-ARBA"/>
</dbReference>
<dbReference type="GO" id="GO:0003676">
    <property type="term" value="F:nucleic acid binding"/>
    <property type="evidence" value="ECO:0007669"/>
    <property type="project" value="InterPro"/>
</dbReference>
<keyword evidence="3" id="KW-0378">Hydrolase</keyword>
<dbReference type="Proteomes" id="UP000325440">
    <property type="component" value="Unassembled WGS sequence"/>
</dbReference>
<keyword evidence="10" id="KW-1185">Reference proteome</keyword>
<evidence type="ECO:0000259" key="8">
    <source>
        <dbReference type="PROSITE" id="PS51194"/>
    </source>
</evidence>
<keyword evidence="2" id="KW-0547">Nucleotide-binding</keyword>
<evidence type="ECO:0000256" key="3">
    <source>
        <dbReference type="ARBA" id="ARBA00022801"/>
    </source>
</evidence>
<dbReference type="InterPro" id="IPR027417">
    <property type="entry name" value="P-loop_NTPase"/>
</dbReference>
<dbReference type="EMBL" id="CABPRJ010001902">
    <property type="protein sequence ID" value="VVC40255.1"/>
    <property type="molecule type" value="Genomic_DNA"/>
</dbReference>
<accession>A0A5E4N8N8</accession>
<feature type="domain" description="Helicase ATP-binding" evidence="7">
    <location>
        <begin position="57"/>
        <end position="228"/>
    </location>
</feature>
<dbReference type="GO" id="GO:0016787">
    <property type="term" value="F:hydrolase activity"/>
    <property type="evidence" value="ECO:0007669"/>
    <property type="project" value="UniProtKB-KW"/>
</dbReference>
<evidence type="ECO:0000313" key="10">
    <source>
        <dbReference type="Proteomes" id="UP000325440"/>
    </source>
</evidence>
<feature type="compositionally biased region" description="Polar residues" evidence="6">
    <location>
        <begin position="621"/>
        <end position="637"/>
    </location>
</feature>
<feature type="region of interest" description="Disordered" evidence="6">
    <location>
        <begin position="466"/>
        <end position="486"/>
    </location>
</feature>
<dbReference type="SUPFAM" id="SSF52540">
    <property type="entry name" value="P-loop containing nucleoside triphosphate hydrolases"/>
    <property type="match status" value="1"/>
</dbReference>
<dbReference type="InterPro" id="IPR011545">
    <property type="entry name" value="DEAD/DEAH_box_helicase_dom"/>
</dbReference>
<dbReference type="EC" id="3.6.4.13" evidence="1"/>
<proteinExistence type="predicted"/>
<dbReference type="OrthoDB" id="434041at2759"/>
<evidence type="ECO:0000256" key="6">
    <source>
        <dbReference type="SAM" id="MobiDB-lite"/>
    </source>
</evidence>
<feature type="region of interest" description="Disordered" evidence="6">
    <location>
        <begin position="704"/>
        <end position="746"/>
    </location>
</feature>
<evidence type="ECO:0000256" key="2">
    <source>
        <dbReference type="ARBA" id="ARBA00022741"/>
    </source>
</evidence>
<organism evidence="9 10">
    <name type="scientific">Cinara cedri</name>
    <dbReference type="NCBI Taxonomy" id="506608"/>
    <lineage>
        <taxon>Eukaryota</taxon>
        <taxon>Metazoa</taxon>
        <taxon>Ecdysozoa</taxon>
        <taxon>Arthropoda</taxon>
        <taxon>Hexapoda</taxon>
        <taxon>Insecta</taxon>
        <taxon>Pterygota</taxon>
        <taxon>Neoptera</taxon>
        <taxon>Paraneoptera</taxon>
        <taxon>Hemiptera</taxon>
        <taxon>Sternorrhyncha</taxon>
        <taxon>Aphidomorpha</taxon>
        <taxon>Aphidoidea</taxon>
        <taxon>Aphididae</taxon>
        <taxon>Lachninae</taxon>
        <taxon>Cinara</taxon>
    </lineage>
</organism>
<feature type="region of interest" description="Disordered" evidence="6">
    <location>
        <begin position="758"/>
        <end position="786"/>
    </location>
</feature>
<feature type="compositionally biased region" description="Acidic residues" evidence="6">
    <location>
        <begin position="759"/>
        <end position="782"/>
    </location>
</feature>
<dbReference type="PROSITE" id="PS51194">
    <property type="entry name" value="HELICASE_CTER"/>
    <property type="match status" value="1"/>
</dbReference>
<evidence type="ECO:0000256" key="1">
    <source>
        <dbReference type="ARBA" id="ARBA00012552"/>
    </source>
</evidence>
<protein>
    <recommendedName>
        <fullName evidence="1">RNA helicase</fullName>
        <ecNumber evidence="1">3.6.4.13</ecNumber>
    </recommendedName>
</protein>
<dbReference type="GO" id="GO:0003724">
    <property type="term" value="F:RNA helicase activity"/>
    <property type="evidence" value="ECO:0007669"/>
    <property type="project" value="UniProtKB-EC"/>
</dbReference>
<dbReference type="Pfam" id="PF00270">
    <property type="entry name" value="DEAD"/>
    <property type="match status" value="1"/>
</dbReference>
<evidence type="ECO:0000259" key="7">
    <source>
        <dbReference type="PROSITE" id="PS51192"/>
    </source>
</evidence>
<dbReference type="Gene3D" id="3.40.50.300">
    <property type="entry name" value="P-loop containing nucleotide triphosphate hydrolases"/>
    <property type="match status" value="2"/>
</dbReference>
<feature type="compositionally biased region" description="Basic and acidic residues" evidence="6">
    <location>
        <begin position="604"/>
        <end position="620"/>
    </location>
</feature>
<feature type="domain" description="Helicase C-terminal" evidence="8">
    <location>
        <begin position="274"/>
        <end position="417"/>
    </location>
</feature>
<dbReference type="AlphaFoldDB" id="A0A5E4N8N8"/>
<keyword evidence="4 9" id="KW-0347">Helicase</keyword>
<dbReference type="GO" id="GO:0005524">
    <property type="term" value="F:ATP binding"/>
    <property type="evidence" value="ECO:0007669"/>
    <property type="project" value="UniProtKB-KW"/>
</dbReference>
<feature type="compositionally biased region" description="Acidic residues" evidence="6">
    <location>
        <begin position="723"/>
        <end position="743"/>
    </location>
</feature>
<dbReference type="PANTHER" id="PTHR47958">
    <property type="entry name" value="ATP-DEPENDENT RNA HELICASE DBP3"/>
    <property type="match status" value="1"/>
</dbReference>
<dbReference type="CDD" id="cd18787">
    <property type="entry name" value="SF2_C_DEAD"/>
    <property type="match status" value="1"/>
</dbReference>
<dbReference type="InterPro" id="IPR001650">
    <property type="entry name" value="Helicase_C-like"/>
</dbReference>
<name>A0A5E4N8N8_9HEMI</name>
<evidence type="ECO:0000313" key="9">
    <source>
        <dbReference type="EMBL" id="VVC40255.1"/>
    </source>
</evidence>
<dbReference type="SMART" id="SM00487">
    <property type="entry name" value="DEXDc"/>
    <property type="match status" value="1"/>
</dbReference>
<dbReference type="PROSITE" id="PS51192">
    <property type="entry name" value="HELICASE_ATP_BIND_1"/>
    <property type="match status" value="1"/>
</dbReference>
<reference evidence="9 10" key="1">
    <citation type="submission" date="2019-08" db="EMBL/GenBank/DDBJ databases">
        <authorList>
            <person name="Alioto T."/>
            <person name="Alioto T."/>
            <person name="Gomez Garrido J."/>
        </authorList>
    </citation>
    <scope>NUCLEOTIDE SEQUENCE [LARGE SCALE GENOMIC DNA]</scope>
</reference>
<evidence type="ECO:0000256" key="5">
    <source>
        <dbReference type="ARBA" id="ARBA00022840"/>
    </source>
</evidence>
<sequence length="898" mass="102894">MENNMSLSEYSKEPDRTTDVQTLKEMPFSAFVANPKILNGLSDSGFTIASPIQVTALPTVITGNDTVIEAKNGTGKTLTFVIPTLMKLKLEQSNLQSIILAPTREIAFQIQQCFNQVGRHLSELKCEYFIGGTSVELDKEKANGCQIAVGTPGRIKHMLNDHVLNGSEVKTFIIDEVDRLFTDVKFLKDVRWIDAKLPKFKQIIFASASLDKDTVHIFDEFMNEYSVVSGTPGSMNASEDPAKFLIGIKQYVACVKAVSTNIILLPAKNLRLLNILQNISYTQCIVFTNYMTRAQTICNMLRDHNYKADYIRGDQDQQIRLKLVDRLMSFQSKILVATDLVARGINSSNVDLVINMDCPTDAATYLHRIGRAGRFGNKASAVTILDDGKELKSFKQIINSIEYIKIKTIPIAISKPLYEYTDEEIEILDLTTEPDEILEKSDSETDVNNVPLCDNIVLTTESDIPKKYQNENNETDETSNNITDENKIEIHEKNNFEGMATVSETNFNEKPLNVDTCEEESLDNLRKFVKETEKKLIDENQINQKFLTKDRTFVLFNPETYLDDTTQYENYQDVVNMVTDLFELDPLKKEANEIENSVPNKQNESLKKNTHDSTDKKISETNDISNESNSSNFTDIESDSSIIETPRNTNVIDLFNLHDFKVLLPQNSDECSQKHKKNCAEEVFNVNGKKDEQENLLEEYKEEFDTKIDESSDEDIESKQYNEDSESENYDEDSESENSDEDNVSGYSEYRNEIIECEHLDEDSESENYDEDSESENSDEDNVSGYSEYRNEVIECENLNKGNERKHFNEHLKYEHFNEDIENKNFNEGIKKQNKNSFRSIKILNCNSTEINSIAPQLAVNEIENNESQYMDYNILNDWYNQWKQQMNFIQTCVKLSR</sequence>
<dbReference type="SMART" id="SM00490">
    <property type="entry name" value="HELICc"/>
    <property type="match status" value="1"/>
</dbReference>